<accession>X1GUS1</accession>
<evidence type="ECO:0000313" key="1">
    <source>
        <dbReference type="EMBL" id="GAH60907.1"/>
    </source>
</evidence>
<proteinExistence type="predicted"/>
<reference evidence="1" key="1">
    <citation type="journal article" date="2014" name="Front. Microbiol.">
        <title>High frequency of phylogenetically diverse reductive dehalogenase-homologous genes in deep subseafloor sedimentary metagenomes.</title>
        <authorList>
            <person name="Kawai M."/>
            <person name="Futagami T."/>
            <person name="Toyoda A."/>
            <person name="Takaki Y."/>
            <person name="Nishi S."/>
            <person name="Hori S."/>
            <person name="Arai W."/>
            <person name="Tsubouchi T."/>
            <person name="Morono Y."/>
            <person name="Uchiyama I."/>
            <person name="Ito T."/>
            <person name="Fujiyama A."/>
            <person name="Inagaki F."/>
            <person name="Takami H."/>
        </authorList>
    </citation>
    <scope>NUCLEOTIDE SEQUENCE</scope>
    <source>
        <strain evidence="1">Expedition CK06-06</strain>
    </source>
</reference>
<sequence length="110" mass="12856">VWEAMSKDILKAFAIESLRFKDKPFNKKSELNEAQLITALQSLKLKFTSRKGIGLGEVVEFESQDKKWRGNTLVHENSLVQFYIVSKRGGSKQRNQREQFFQTNISQRYI</sequence>
<dbReference type="EMBL" id="BARU01017544">
    <property type="protein sequence ID" value="GAH60907.1"/>
    <property type="molecule type" value="Genomic_DNA"/>
</dbReference>
<organism evidence="1">
    <name type="scientific">marine sediment metagenome</name>
    <dbReference type="NCBI Taxonomy" id="412755"/>
    <lineage>
        <taxon>unclassified sequences</taxon>
        <taxon>metagenomes</taxon>
        <taxon>ecological metagenomes</taxon>
    </lineage>
</organism>
<protein>
    <submittedName>
        <fullName evidence="1">Uncharacterized protein</fullName>
    </submittedName>
</protein>
<dbReference type="AlphaFoldDB" id="X1GUS1"/>
<name>X1GUS1_9ZZZZ</name>
<gene>
    <name evidence="1" type="ORF">S03H2_29087</name>
</gene>
<comment type="caution">
    <text evidence="1">The sequence shown here is derived from an EMBL/GenBank/DDBJ whole genome shotgun (WGS) entry which is preliminary data.</text>
</comment>
<feature type="non-terminal residue" evidence="1">
    <location>
        <position position="1"/>
    </location>
</feature>